<evidence type="ECO:0000313" key="6">
    <source>
        <dbReference type="EMBL" id="SCM16290.1"/>
    </source>
</evidence>
<dbReference type="InterPro" id="IPR000719">
    <property type="entry name" value="Prot_kinase_dom"/>
</dbReference>
<dbReference type="Proteomes" id="UP000219860">
    <property type="component" value="Chromosome 13"/>
</dbReference>
<dbReference type="OrthoDB" id="68483at2759"/>
<evidence type="ECO:0000313" key="10">
    <source>
        <dbReference type="Proteomes" id="UP000219860"/>
    </source>
</evidence>
<gene>
    <name evidence="4" type="ORF">PBK173_000362000</name>
    <name evidence="8" type="ORF">PBNK65E_000350700</name>
    <name evidence="5" type="ORF">PBNK65NY_000350300</name>
    <name evidence="6" type="ORF">PBSP11A_000350900</name>
    <name evidence="7" type="ORF">PBSP11RLL_000350900</name>
</gene>
<dbReference type="SUPFAM" id="SSF56112">
    <property type="entry name" value="Protein kinase-like (PK-like)"/>
    <property type="match status" value="1"/>
</dbReference>
<dbReference type="GO" id="GO:0005524">
    <property type="term" value="F:ATP binding"/>
    <property type="evidence" value="ECO:0007669"/>
    <property type="project" value="UniProtKB-KW"/>
</dbReference>
<dbReference type="SMART" id="SM00220">
    <property type="entry name" value="S_TKc"/>
    <property type="match status" value="1"/>
</dbReference>
<evidence type="ECO:0000256" key="2">
    <source>
        <dbReference type="ARBA" id="ARBA00022840"/>
    </source>
</evidence>
<keyword evidence="4" id="KW-0808">Transferase</keyword>
<dbReference type="EMBL" id="LT608149">
    <property type="protein sequence ID" value="SCL95807.1"/>
    <property type="molecule type" value="Genomic_DNA"/>
</dbReference>
<feature type="domain" description="Protein kinase" evidence="3">
    <location>
        <begin position="136"/>
        <end position="744"/>
    </location>
</feature>
<evidence type="ECO:0000313" key="8">
    <source>
        <dbReference type="EMBL" id="SCN27512.1"/>
    </source>
</evidence>
<dbReference type="InterPro" id="IPR011009">
    <property type="entry name" value="Kinase-like_dom_sf"/>
</dbReference>
<evidence type="ECO:0000313" key="13">
    <source>
        <dbReference type="Proteomes" id="UP000516480"/>
    </source>
</evidence>
<dbReference type="Proteomes" id="UP000516480">
    <property type="component" value="Chromosome 13"/>
</dbReference>
<dbReference type="GO" id="GO:0005737">
    <property type="term" value="C:cytoplasm"/>
    <property type="evidence" value="ECO:0007669"/>
    <property type="project" value="TreeGrafter"/>
</dbReference>
<dbReference type="PROSITE" id="PS50011">
    <property type="entry name" value="PROTEIN_KINASE_DOM"/>
    <property type="match status" value="1"/>
</dbReference>
<dbReference type="Proteomes" id="UP000220214">
    <property type="component" value="Chromosome 13"/>
</dbReference>
<dbReference type="EMBL" id="LT160033">
    <property type="protein sequence ID" value="CXI87581.1"/>
    <property type="molecule type" value="Genomic_DNA"/>
</dbReference>
<dbReference type="GO" id="GO:0004674">
    <property type="term" value="F:protein serine/threonine kinase activity"/>
    <property type="evidence" value="ECO:0007669"/>
    <property type="project" value="TreeGrafter"/>
</dbReference>
<dbReference type="EMBL" id="LT608261">
    <property type="protein sequence ID" value="SCM16290.1"/>
    <property type="molecule type" value="Genomic_DNA"/>
</dbReference>
<protein>
    <submittedName>
        <fullName evidence="4">Protein kinase, putative</fullName>
    </submittedName>
</protein>
<name>A0A0Y9Z3A3_PLABE</name>
<evidence type="ECO:0000259" key="3">
    <source>
        <dbReference type="PROSITE" id="PS50011"/>
    </source>
</evidence>
<dbReference type="PANTHER" id="PTHR24346">
    <property type="entry name" value="MAP/MICROTUBULE AFFINITY-REGULATING KINASE"/>
    <property type="match status" value="1"/>
</dbReference>
<dbReference type="Pfam" id="PF00069">
    <property type="entry name" value="Pkinase"/>
    <property type="match status" value="2"/>
</dbReference>
<dbReference type="EMBL" id="LT608277">
    <property type="protein sequence ID" value="SCM18086.1"/>
    <property type="molecule type" value="Genomic_DNA"/>
</dbReference>
<dbReference type="OMA" id="LLKCIYQ"/>
<proteinExistence type="predicted"/>
<dbReference type="PANTHER" id="PTHR24346:SF30">
    <property type="entry name" value="MATERNAL EMBRYONIC LEUCINE ZIPPER KINASE"/>
    <property type="match status" value="1"/>
</dbReference>
<keyword evidence="4" id="KW-0418">Kinase</keyword>
<reference evidence="4 9" key="1">
    <citation type="submission" date="2016-02" db="EMBL/GenBank/DDBJ databases">
        <authorList>
            <consortium name="Pathogen Informatics"/>
        </authorList>
    </citation>
    <scope>NUCLEOTIDE SEQUENCE [LARGE SCALE GENOMIC DNA]</scope>
    <source>
        <strain evidence="4 9">K173</strain>
        <strain evidence="5 13">NK65 ny</strain>
        <strain evidence="8 12">NK65e</strain>
        <strain evidence="6 10">SP11 Antwerpcl1</strain>
        <strain evidence="7 11">SP11 RLL</strain>
    </source>
</reference>
<evidence type="ECO:0000313" key="9">
    <source>
        <dbReference type="Proteomes" id="UP000069549"/>
    </source>
</evidence>
<dbReference type="Gene3D" id="1.10.510.10">
    <property type="entry name" value="Transferase(Phosphotransferase) domain 1"/>
    <property type="match status" value="2"/>
</dbReference>
<dbReference type="GO" id="GO:0035556">
    <property type="term" value="P:intracellular signal transduction"/>
    <property type="evidence" value="ECO:0007669"/>
    <property type="project" value="TreeGrafter"/>
</dbReference>
<keyword evidence="2" id="KW-0067">ATP-binding</keyword>
<evidence type="ECO:0000313" key="4">
    <source>
        <dbReference type="EMBL" id="CXI87581.1"/>
    </source>
</evidence>
<dbReference type="Proteomes" id="UP000069549">
    <property type="component" value="Chromosome 13"/>
</dbReference>
<dbReference type="Gene3D" id="3.30.200.20">
    <property type="entry name" value="Phosphorylase Kinase, domain 1"/>
    <property type="match status" value="1"/>
</dbReference>
<evidence type="ECO:0000313" key="12">
    <source>
        <dbReference type="Proteomes" id="UP000220214"/>
    </source>
</evidence>
<dbReference type="EMBL" id="LT614639">
    <property type="protein sequence ID" value="SCN27512.1"/>
    <property type="molecule type" value="Genomic_DNA"/>
</dbReference>
<evidence type="ECO:0000313" key="11">
    <source>
        <dbReference type="Proteomes" id="UP000219974"/>
    </source>
</evidence>
<dbReference type="VEuPathDB" id="PlasmoDB:PBANKA_1301500"/>
<dbReference type="AlphaFoldDB" id="A0A0Y9Z3A3"/>
<dbReference type="PROSITE" id="PS00108">
    <property type="entry name" value="PROTEIN_KINASE_ST"/>
    <property type="match status" value="1"/>
</dbReference>
<accession>A0A0Y9Z3A3</accession>
<dbReference type="InterPro" id="IPR008271">
    <property type="entry name" value="Ser/Thr_kinase_AS"/>
</dbReference>
<sequence>MFFLTNPFVKKKNNIIFRAKLEEKLNEYLCNGTIISRDNSFDGEKKIIKQGDISQIKITNEFINNCNTNLLINILKINKKLKVCYDVKYNVVYSLLLKSFEKRSNTCIDTKNNKCESMANVYKIKRKNISYFMNQYHIIKCIHSSEYGNTYYCKNVIDNKKYCIKLFYLRLCLKDNCPYYINNKVYLTNYFYKILSEIFFLNYLENNNIINIEQVLCDEKNEILFTIFPYIKHQSMHYKKKHKIYSIYNKKLVRLENKKLKIHLYSENFIKYIFLNIYNTINYLLQKNVAYLDLKPDNILLTHRNPDTVESYEVSFKKKKKIGKLNKVHISPSSKEISNIEISLHTKFKEQLKESCTKDEYIKSAYANKIFLTTGKNKKTVISKNNICYYCSYTNLKPEKLKKNKKIKYIYNVKLSKSFEYDKTVKRIFFTKNKLDTFFFAPHNTTTCIQTFIQRKNKHNKSPNNLYKKYEKRKSPNNALSSNKTYINKIKNLSIFKSNQKHSINFLKFYWLYFNIGKPCDINNDFLVYLDLYFFSKYYNKIVSMCTDILSMERNQYIEISAIKTHTDNINEKGKKENIDDNDKNAYKEKITNHDIVPTDDTEKQIKLEKQSCLSNNEINYNNSIKLIDFDACTFIIKTFNTYTRETDIFNSFESLFPDINKKIELSKKQAYNFGSVLYTFLFGIPPYHGKDIFEVYNNMKNNSLYFPKYRKINNDLKKLLRKLLDTKPDKRMHFKKIKKHRWFSKYK</sequence>
<evidence type="ECO:0000313" key="7">
    <source>
        <dbReference type="EMBL" id="SCM18086.1"/>
    </source>
</evidence>
<organism evidence="4 9">
    <name type="scientific">Plasmodium berghei</name>
    <dbReference type="NCBI Taxonomy" id="5821"/>
    <lineage>
        <taxon>Eukaryota</taxon>
        <taxon>Sar</taxon>
        <taxon>Alveolata</taxon>
        <taxon>Apicomplexa</taxon>
        <taxon>Aconoidasida</taxon>
        <taxon>Haemosporida</taxon>
        <taxon>Plasmodiidae</taxon>
        <taxon>Plasmodium</taxon>
        <taxon>Plasmodium (Vinckeia)</taxon>
    </lineage>
</organism>
<keyword evidence="1" id="KW-0547">Nucleotide-binding</keyword>
<evidence type="ECO:0000256" key="1">
    <source>
        <dbReference type="ARBA" id="ARBA00022741"/>
    </source>
</evidence>
<evidence type="ECO:0000313" key="5">
    <source>
        <dbReference type="EMBL" id="SCL95807.1"/>
    </source>
</evidence>
<dbReference type="Proteomes" id="UP000219974">
    <property type="component" value="Chromosome 13"/>
</dbReference>